<organism evidence="8 9">
    <name type="scientific">Lophiotrema nucula</name>
    <dbReference type="NCBI Taxonomy" id="690887"/>
    <lineage>
        <taxon>Eukaryota</taxon>
        <taxon>Fungi</taxon>
        <taxon>Dikarya</taxon>
        <taxon>Ascomycota</taxon>
        <taxon>Pezizomycotina</taxon>
        <taxon>Dothideomycetes</taxon>
        <taxon>Pleosporomycetidae</taxon>
        <taxon>Pleosporales</taxon>
        <taxon>Lophiotremataceae</taxon>
        <taxon>Lophiotrema</taxon>
    </lineage>
</organism>
<dbReference type="Proteomes" id="UP000799770">
    <property type="component" value="Unassembled WGS sequence"/>
</dbReference>
<dbReference type="OrthoDB" id="3934656at2759"/>
<keyword evidence="7" id="KW-0812">Transmembrane</keyword>
<protein>
    <submittedName>
        <fullName evidence="8">Cytochrome P450</fullName>
    </submittedName>
</protein>
<keyword evidence="7" id="KW-1133">Transmembrane helix</keyword>
<dbReference type="EMBL" id="ML977340">
    <property type="protein sequence ID" value="KAF2109828.1"/>
    <property type="molecule type" value="Genomic_DNA"/>
</dbReference>
<evidence type="ECO:0000256" key="1">
    <source>
        <dbReference type="ARBA" id="ARBA00001971"/>
    </source>
</evidence>
<accession>A0A6A5YUS3</accession>
<dbReference type="AlphaFoldDB" id="A0A6A5YUS3"/>
<reference evidence="8" key="1">
    <citation type="journal article" date="2020" name="Stud. Mycol.">
        <title>101 Dothideomycetes genomes: a test case for predicting lifestyles and emergence of pathogens.</title>
        <authorList>
            <person name="Haridas S."/>
            <person name="Albert R."/>
            <person name="Binder M."/>
            <person name="Bloem J."/>
            <person name="Labutti K."/>
            <person name="Salamov A."/>
            <person name="Andreopoulos B."/>
            <person name="Baker S."/>
            <person name="Barry K."/>
            <person name="Bills G."/>
            <person name="Bluhm B."/>
            <person name="Cannon C."/>
            <person name="Castanera R."/>
            <person name="Culley D."/>
            <person name="Daum C."/>
            <person name="Ezra D."/>
            <person name="Gonzalez J."/>
            <person name="Henrissat B."/>
            <person name="Kuo A."/>
            <person name="Liang C."/>
            <person name="Lipzen A."/>
            <person name="Lutzoni F."/>
            <person name="Magnuson J."/>
            <person name="Mondo S."/>
            <person name="Nolan M."/>
            <person name="Ohm R."/>
            <person name="Pangilinan J."/>
            <person name="Park H.-J."/>
            <person name="Ramirez L."/>
            <person name="Alfaro M."/>
            <person name="Sun H."/>
            <person name="Tritt A."/>
            <person name="Yoshinaga Y."/>
            <person name="Zwiers L.-H."/>
            <person name="Turgeon B."/>
            <person name="Goodwin S."/>
            <person name="Spatafora J."/>
            <person name="Crous P."/>
            <person name="Grigoriev I."/>
        </authorList>
    </citation>
    <scope>NUCLEOTIDE SEQUENCE</scope>
    <source>
        <strain evidence="8">CBS 627.86</strain>
    </source>
</reference>
<comment type="similarity">
    <text evidence="2 6">Belongs to the cytochrome P450 family.</text>
</comment>
<dbReference type="PRINTS" id="PR00385">
    <property type="entry name" value="P450"/>
</dbReference>
<proteinExistence type="inferred from homology"/>
<dbReference type="GO" id="GO:0004497">
    <property type="term" value="F:monooxygenase activity"/>
    <property type="evidence" value="ECO:0007669"/>
    <property type="project" value="UniProtKB-KW"/>
</dbReference>
<dbReference type="PANTHER" id="PTHR24305">
    <property type="entry name" value="CYTOCHROME P450"/>
    <property type="match status" value="1"/>
</dbReference>
<keyword evidence="6" id="KW-0560">Oxidoreductase</keyword>
<evidence type="ECO:0000313" key="9">
    <source>
        <dbReference type="Proteomes" id="UP000799770"/>
    </source>
</evidence>
<dbReference type="CDD" id="cd11060">
    <property type="entry name" value="CYP57A1-like"/>
    <property type="match status" value="1"/>
</dbReference>
<keyword evidence="9" id="KW-1185">Reference proteome</keyword>
<keyword evidence="7" id="KW-0472">Membrane</keyword>
<dbReference type="InterPro" id="IPR002401">
    <property type="entry name" value="Cyt_P450_E_grp-I"/>
</dbReference>
<dbReference type="GO" id="GO:0020037">
    <property type="term" value="F:heme binding"/>
    <property type="evidence" value="ECO:0007669"/>
    <property type="project" value="InterPro"/>
</dbReference>
<dbReference type="PANTHER" id="PTHR24305:SF232">
    <property type="entry name" value="P450, PUTATIVE (EUROFUNG)-RELATED"/>
    <property type="match status" value="1"/>
</dbReference>
<feature type="transmembrane region" description="Helical" evidence="7">
    <location>
        <begin position="6"/>
        <end position="26"/>
    </location>
</feature>
<evidence type="ECO:0000256" key="7">
    <source>
        <dbReference type="SAM" id="Phobius"/>
    </source>
</evidence>
<keyword evidence="6" id="KW-0503">Monooxygenase</keyword>
<evidence type="ECO:0000256" key="5">
    <source>
        <dbReference type="PIRSR" id="PIRSR602401-1"/>
    </source>
</evidence>
<name>A0A6A5YUS3_9PLEO</name>
<evidence type="ECO:0000256" key="4">
    <source>
        <dbReference type="ARBA" id="ARBA00023004"/>
    </source>
</evidence>
<evidence type="ECO:0000256" key="3">
    <source>
        <dbReference type="ARBA" id="ARBA00022723"/>
    </source>
</evidence>
<dbReference type="PRINTS" id="PR00463">
    <property type="entry name" value="EP450I"/>
</dbReference>
<dbReference type="GO" id="GO:0005506">
    <property type="term" value="F:iron ion binding"/>
    <property type="evidence" value="ECO:0007669"/>
    <property type="project" value="InterPro"/>
</dbReference>
<dbReference type="SUPFAM" id="SSF48264">
    <property type="entry name" value="Cytochrome P450"/>
    <property type="match status" value="1"/>
</dbReference>
<gene>
    <name evidence="8" type="ORF">BDV96DRAFT_584641</name>
</gene>
<evidence type="ECO:0000256" key="2">
    <source>
        <dbReference type="ARBA" id="ARBA00010617"/>
    </source>
</evidence>
<dbReference type="GO" id="GO:0016705">
    <property type="term" value="F:oxidoreductase activity, acting on paired donors, with incorporation or reduction of molecular oxygen"/>
    <property type="evidence" value="ECO:0007669"/>
    <property type="project" value="InterPro"/>
</dbReference>
<dbReference type="FunFam" id="1.10.630.10:FF:000050">
    <property type="entry name" value="Cytochrome P450 monooxygenase"/>
    <property type="match status" value="1"/>
</dbReference>
<keyword evidence="5 6" id="KW-0349">Heme</keyword>
<evidence type="ECO:0000313" key="8">
    <source>
        <dbReference type="EMBL" id="KAF2109828.1"/>
    </source>
</evidence>
<dbReference type="InterPro" id="IPR017972">
    <property type="entry name" value="Cyt_P450_CS"/>
</dbReference>
<dbReference type="Pfam" id="PF00067">
    <property type="entry name" value="p450"/>
    <property type="match status" value="1"/>
</dbReference>
<dbReference type="InterPro" id="IPR050121">
    <property type="entry name" value="Cytochrome_P450_monoxygenase"/>
</dbReference>
<comment type="cofactor">
    <cofactor evidence="1 5">
        <name>heme</name>
        <dbReference type="ChEBI" id="CHEBI:30413"/>
    </cofactor>
</comment>
<dbReference type="Gene3D" id="1.10.630.10">
    <property type="entry name" value="Cytochrome P450"/>
    <property type="match status" value="1"/>
</dbReference>
<feature type="binding site" description="axial binding residue" evidence="5">
    <location>
        <position position="430"/>
    </location>
    <ligand>
        <name>heme</name>
        <dbReference type="ChEBI" id="CHEBI:30413"/>
    </ligand>
    <ligandPart>
        <name>Fe</name>
        <dbReference type="ChEBI" id="CHEBI:18248"/>
    </ligandPart>
</feature>
<dbReference type="InterPro" id="IPR001128">
    <property type="entry name" value="Cyt_P450"/>
</dbReference>
<dbReference type="InterPro" id="IPR036396">
    <property type="entry name" value="Cyt_P450_sf"/>
</dbReference>
<keyword evidence="3 5" id="KW-0479">Metal-binding</keyword>
<keyword evidence="4 5" id="KW-0408">Iron</keyword>
<dbReference type="PROSITE" id="PS00086">
    <property type="entry name" value="CYTOCHROME_P450"/>
    <property type="match status" value="1"/>
</dbReference>
<evidence type="ECO:0000256" key="6">
    <source>
        <dbReference type="RuleBase" id="RU000461"/>
    </source>
</evidence>
<sequence>MDSVLTYAVALSSVTIPFIILLLDPLRGIPGPLLARWTSLWMVYHSRKGDMHLVMIALHEKYGSIVRTGPNEVSISDPLAVKTIYGAGSKFRKSEWYSVWQGHRKFDLFAERDETVHRAQRRLVSNVYSMDTLKRFEPWVDKAIKNLLAKLSTLGTTSVDMGRWAQLFAFDVIGEVTFSKPFGFVDAGKDDGSFNQIDIALKSAAWIGQVPWLFWAHDRVSPLIGNWLGVGARHGSLRALAASETASRKSRGSDHRDMLEMLMDVHRQKPADMNENAVLSMATSNIFAGSDTTGISIAALLYFLCKHPRCKDTLMAEINGAIGEGAPEGVVPLSAALQLKYLQACIYEALRCHPAVGMSLPRVVPQGGLEFHGRFLPASTIVGTNPWVIHRDRNIFGHDAETFRPERWLDQDRSQMDRFFFAFGAGSRTCIGRNLSWIEISKLVPTLLLRFEIGLVDPESTPEEDCWWFVKQHGILIKLKSRS</sequence>